<dbReference type="OrthoDB" id="6155036at2759"/>
<name>A0A8H3QII5_9GLOM</name>
<organism evidence="1 2">
    <name type="scientific">Rhizophagus clarus</name>
    <dbReference type="NCBI Taxonomy" id="94130"/>
    <lineage>
        <taxon>Eukaryota</taxon>
        <taxon>Fungi</taxon>
        <taxon>Fungi incertae sedis</taxon>
        <taxon>Mucoromycota</taxon>
        <taxon>Glomeromycotina</taxon>
        <taxon>Glomeromycetes</taxon>
        <taxon>Glomerales</taxon>
        <taxon>Glomeraceae</taxon>
        <taxon>Rhizophagus</taxon>
    </lineage>
</organism>
<evidence type="ECO:0000313" key="1">
    <source>
        <dbReference type="EMBL" id="GES82250.1"/>
    </source>
</evidence>
<dbReference type="Proteomes" id="UP000615446">
    <property type="component" value="Unassembled WGS sequence"/>
</dbReference>
<comment type="caution">
    <text evidence="1">The sequence shown here is derived from an EMBL/GenBank/DDBJ whole genome shotgun (WGS) entry which is preliminary data.</text>
</comment>
<sequence>MSFKKQTIQLLSLGSLVPTLHYGVYSVNWWTFTDRKILNEKKQICIPLRLNMRVQLELNKTIFIVRIVSAEDGIKPGYICESDVASKVYFSASEAVNKTYNNLFNNKIRYSRPSVLGFDNENITQELLSDVLFCPFKITVDKLIILIIKLGDSNDNMVGYQSSFMFKYQDKQSLFVQKIECKGYCIEVFQKKERIAYYSDISPTEVWKKTGILKNYDGGILFGIEHSATINALKIYAKLPICSVNEWDNIEIMTQAFKRHLKRQTTILDLNWHKFFIEWKEQESNIIEFMVHLKPLYPLNYKFNDRELRAWRLMMKSVGYTNITPYKKEKSKPEFWTCAVNSSSDSTALLYLFNKNLLNGVYNNEVEFKKENNQLKITIDKFWKCFKEAIKVNKSGLDEKQRIFSIITEKFRFREIQKKLQTSNDLISASTKYSRINGPGCPAKIKPVITRSCISEIKDREFESFFSDKENVTMSSYRVDPKTNLPLLYLKDSKETLWQKFEAAYPDGIKRTSFMARLASGRYVYRKDLGGLCNICNEYCYEVFDTLISLVRLHVEKESRNSLVNELEKLRHHLKRGFENELIVNEDDTVPHMDTINHCLLYAFGECTQEHKSCCAMCDQLFVLLEHLTVALLENFQTIIEESCNKLCYFLAHQARKVHLNNQFKAKLLELDDDGAILVCDYKMRILLKSARETKEQFFGKRGWTLHTILVFTKYNASQLNIQAFDHWSTDTKQDAWFTASSFDAVFETLDPKPKWIKIFSDNSGHYYNSELMTVVANWNYWYGIDIHGWHFFEPGEAKSSVDSHHAQIAHSIKRYVRVGYNLDNGEKIEDAIKNLGGTSVAHLEPKQNHVPIKTISGITKRMVYSPTDISKLIDESLHKPTPDISTHTKPNLLWNFSIVQIKDKTNKSMLEIGNNTQICPTDISDKFQLENGWVLKSNQKYGQRGVGKRITVLVKAYLEGFFLAGNVNKTDRMSAKDMYIELNKLAEEGEIQKDEVPEIKTIEGWITRYSASLRKESAEQRVIGETNKRIEMKVVIVKIVVSGKKDNTFII</sequence>
<protein>
    <submittedName>
        <fullName evidence="1">Uncharacterized protein</fullName>
    </submittedName>
</protein>
<reference evidence="1" key="1">
    <citation type="submission" date="2019-10" db="EMBL/GenBank/DDBJ databases">
        <title>Conservation and host-specific expression of non-tandemly repeated heterogenous ribosome RNA gene in arbuscular mycorrhizal fungi.</title>
        <authorList>
            <person name="Maeda T."/>
            <person name="Kobayashi Y."/>
            <person name="Nakagawa T."/>
            <person name="Ezawa T."/>
            <person name="Yamaguchi K."/>
            <person name="Bino T."/>
            <person name="Nishimoto Y."/>
            <person name="Shigenobu S."/>
            <person name="Kawaguchi M."/>
        </authorList>
    </citation>
    <scope>NUCLEOTIDE SEQUENCE</scope>
    <source>
        <strain evidence="1">HR1</strain>
    </source>
</reference>
<proteinExistence type="predicted"/>
<gene>
    <name evidence="1" type="ORF">RCL2_000946800</name>
</gene>
<evidence type="ECO:0000313" key="2">
    <source>
        <dbReference type="Proteomes" id="UP000615446"/>
    </source>
</evidence>
<accession>A0A8H3QII5</accession>
<dbReference type="EMBL" id="BLAL01000059">
    <property type="protein sequence ID" value="GES82250.1"/>
    <property type="molecule type" value="Genomic_DNA"/>
</dbReference>
<dbReference type="AlphaFoldDB" id="A0A8H3QII5"/>